<keyword evidence="2" id="KW-0472">Membrane</keyword>
<proteinExistence type="predicted"/>
<feature type="transmembrane region" description="Helical" evidence="2">
    <location>
        <begin position="130"/>
        <end position="149"/>
    </location>
</feature>
<evidence type="ECO:0000256" key="2">
    <source>
        <dbReference type="SAM" id="Phobius"/>
    </source>
</evidence>
<evidence type="ECO:0000256" key="1">
    <source>
        <dbReference type="SAM" id="MobiDB-lite"/>
    </source>
</evidence>
<dbReference type="EMBL" id="MSCT01000012">
    <property type="protein sequence ID" value="OLF53675.1"/>
    <property type="molecule type" value="Genomic_DNA"/>
</dbReference>
<name>A0A1Q8EPG4_9PSED</name>
<protein>
    <submittedName>
        <fullName evidence="3">Uncharacterized protein</fullName>
    </submittedName>
</protein>
<dbReference type="RefSeq" id="WP_075120014.1">
    <property type="nucleotide sequence ID" value="NZ_MSCT01000012.1"/>
</dbReference>
<feature type="transmembrane region" description="Helical" evidence="2">
    <location>
        <begin position="98"/>
        <end position="118"/>
    </location>
</feature>
<accession>A0A1Q8EPG4</accession>
<feature type="region of interest" description="Disordered" evidence="1">
    <location>
        <begin position="67"/>
        <end position="97"/>
    </location>
</feature>
<evidence type="ECO:0000313" key="4">
    <source>
        <dbReference type="Proteomes" id="UP000185578"/>
    </source>
</evidence>
<keyword evidence="2" id="KW-1133">Transmembrane helix</keyword>
<dbReference type="OrthoDB" id="8481438at2"/>
<dbReference type="AlphaFoldDB" id="A0A1Q8EPG4"/>
<comment type="caution">
    <text evidence="3">The sequence shown here is derived from an EMBL/GenBank/DDBJ whole genome shotgun (WGS) entry which is preliminary data.</text>
</comment>
<dbReference type="Proteomes" id="UP000185578">
    <property type="component" value="Unassembled WGS sequence"/>
</dbReference>
<keyword evidence="2" id="KW-0812">Transmembrane</keyword>
<sequence length="160" mass="16781">MPDTNSAMIVTDIKGLALPIFIFTLVVVTGVLVWGLRIIHDVLMRPDPDNPQLRFIDKALSEKCAPSAVGAQPPASPALAPSQPVGQKAGTAPSSSRLGSAVGTFVLATMALGVGYYMLWALFTQQSVDLSSIGTYFLSGSALFAPYAFNQLSSMFKGGA</sequence>
<feature type="compositionally biased region" description="Low complexity" evidence="1">
    <location>
        <begin position="71"/>
        <end position="84"/>
    </location>
</feature>
<organism evidence="3 4">
    <name type="scientific">Pseudomonas chlororaphis</name>
    <dbReference type="NCBI Taxonomy" id="587753"/>
    <lineage>
        <taxon>Bacteria</taxon>
        <taxon>Pseudomonadati</taxon>
        <taxon>Pseudomonadota</taxon>
        <taxon>Gammaproteobacteria</taxon>
        <taxon>Pseudomonadales</taxon>
        <taxon>Pseudomonadaceae</taxon>
        <taxon>Pseudomonas</taxon>
    </lineage>
</organism>
<reference evidence="3 4" key="1">
    <citation type="submission" date="2016-12" db="EMBL/GenBank/DDBJ databases">
        <authorList>
            <person name="Song W.-J."/>
            <person name="Kurnit D.M."/>
        </authorList>
    </citation>
    <scope>NUCLEOTIDE SEQUENCE [LARGE SCALE GENOMIC DNA]</scope>
    <source>
        <strain evidence="3 4">PCL1601</strain>
    </source>
</reference>
<feature type="transmembrane region" description="Helical" evidence="2">
    <location>
        <begin position="16"/>
        <end position="36"/>
    </location>
</feature>
<evidence type="ECO:0000313" key="3">
    <source>
        <dbReference type="EMBL" id="OLF53675.1"/>
    </source>
</evidence>
<gene>
    <name evidence="3" type="ORF">BTN82_15525</name>
</gene>